<dbReference type="SMART" id="SM00544">
    <property type="entry name" value="MA3"/>
    <property type="match status" value="1"/>
</dbReference>
<dbReference type="Gene3D" id="1.25.40.180">
    <property type="match status" value="1"/>
</dbReference>
<keyword evidence="3" id="KW-0507">mRNA processing</keyword>
<protein>
    <submittedName>
        <fullName evidence="8">Pre-mRNA-splicing factor cwc22</fullName>
    </submittedName>
</protein>
<dbReference type="InterPro" id="IPR003890">
    <property type="entry name" value="MIF4G-like_typ-3"/>
</dbReference>
<dbReference type="Pfam" id="PF02847">
    <property type="entry name" value="MA3"/>
    <property type="match status" value="1"/>
</dbReference>
<sequence length="784" mass="87298">MTDPVRSPSPSPSSSPSTASSRSDQENKPAGKGEGILASPTKNGARDDAMASTNEAPEPMKKVVRATNVLGKSGGAYIPPARLRAMQAAITDKNSPEYQRITWEALKKSLNGLINKVNSANIKNIVVELFGENLIRGRGLLCRSTMKAQASSLPFTPVFAALVAVVNTKFPQIGELLLTRLVIQFRRAYKRSDKTVCLATAKFLAHLVNQKVAHEIVALALLTLLLERPTDDSVEVAVGFMRDCGAYLTEVSPRATNGVFDRFRAILHESSIDKRTQYMVEVLFQVRKDNFKDNPAIPEELDLVDEEDQMTHMVGLDDEDLVAEEGLNIFKVDPDYPESEQRYQQMKKEILGEGSDVESGSEGSDAESEGDESEDESAAVQKATERLQIQDETNTNLINLRRAIYLTIMSSLNFEECAHKLMRLKIQPGQEMELVNMIIECCGQERTYVNFYGLLGERFCRYNKAWSDAFCQAFEETYKTIHRFETNRLRNIGKFFAHLLASDALTWEVFSLIRLTEVDTTSSSRIFIKILFNDLCEAFGLKKLNERLKEPTMIVNVNTPGGNVTCGVFDGLFPKDNPRNTRFAINYFTSIGLGGLTEELREYLKNAPKLIMAQQQEVESDSDTSSSDSDSDSDSDSSNDSSSDSGSSSSDSESDDNRRRKTVPGNRRYLDQKRREPSPRRQSFDDGLRDNRHPDRSRGDIDDRDGDHRRNGHARDDLDRPRNEHGAGPRDSPAPSAASHVESQKPPEAPSDSSVVGTLPTSTKPNQVGKMLPELFAEHATQEV</sequence>
<feature type="compositionally biased region" description="Low complexity" evidence="6">
    <location>
        <begin position="638"/>
        <end position="651"/>
    </location>
</feature>
<feature type="compositionally biased region" description="Basic and acidic residues" evidence="6">
    <location>
        <begin position="668"/>
        <end position="728"/>
    </location>
</feature>
<dbReference type="FunFam" id="1.25.40.180:FF:000004">
    <property type="entry name" value="pre-mRNA-splicing factor CWC22 homolog"/>
    <property type="match status" value="1"/>
</dbReference>
<name>A0AAD5XM39_9FUNG</name>
<feature type="domain" description="MI" evidence="7">
    <location>
        <begin position="399"/>
        <end position="515"/>
    </location>
</feature>
<dbReference type="InterPro" id="IPR003891">
    <property type="entry name" value="Initiation_fac_eIF4g_MI"/>
</dbReference>
<evidence type="ECO:0000313" key="9">
    <source>
        <dbReference type="Proteomes" id="UP001212152"/>
    </source>
</evidence>
<proteinExistence type="inferred from homology"/>
<keyword evidence="9" id="KW-1185">Reference proteome</keyword>
<dbReference type="GO" id="GO:0000398">
    <property type="term" value="P:mRNA splicing, via spliceosome"/>
    <property type="evidence" value="ECO:0007669"/>
    <property type="project" value="TreeGrafter"/>
</dbReference>
<reference evidence="8" key="1">
    <citation type="submission" date="2020-05" db="EMBL/GenBank/DDBJ databases">
        <title>Phylogenomic resolution of chytrid fungi.</title>
        <authorList>
            <person name="Stajich J.E."/>
            <person name="Amses K."/>
            <person name="Simmons R."/>
            <person name="Seto K."/>
            <person name="Myers J."/>
            <person name="Bonds A."/>
            <person name="Quandt C.A."/>
            <person name="Barry K."/>
            <person name="Liu P."/>
            <person name="Grigoriev I."/>
            <person name="Longcore J.E."/>
            <person name="James T.Y."/>
        </authorList>
    </citation>
    <scope>NUCLEOTIDE SEQUENCE</scope>
    <source>
        <strain evidence="8">JEL0379</strain>
    </source>
</reference>
<evidence type="ECO:0000256" key="4">
    <source>
        <dbReference type="ARBA" id="ARBA00023187"/>
    </source>
</evidence>
<feature type="compositionally biased region" description="Polar residues" evidence="6">
    <location>
        <begin position="751"/>
        <end position="766"/>
    </location>
</feature>
<evidence type="ECO:0000256" key="3">
    <source>
        <dbReference type="ARBA" id="ARBA00022664"/>
    </source>
</evidence>
<gene>
    <name evidence="8" type="primary">CWC22_1</name>
    <name evidence="8" type="ORF">HDU87_004286</name>
</gene>
<feature type="region of interest" description="Disordered" evidence="6">
    <location>
        <begin position="1"/>
        <end position="60"/>
    </location>
</feature>
<dbReference type="PANTHER" id="PTHR18034">
    <property type="entry name" value="CELL CYCLE CONTROL PROTEIN CWF22-RELATED"/>
    <property type="match status" value="1"/>
</dbReference>
<dbReference type="AlphaFoldDB" id="A0AAD5XM39"/>
<dbReference type="PROSITE" id="PS51366">
    <property type="entry name" value="MI"/>
    <property type="match status" value="1"/>
</dbReference>
<accession>A0AAD5XM39</accession>
<dbReference type="SUPFAM" id="SSF48371">
    <property type="entry name" value="ARM repeat"/>
    <property type="match status" value="1"/>
</dbReference>
<dbReference type="SMART" id="SM00543">
    <property type="entry name" value="MIF4G"/>
    <property type="match status" value="1"/>
</dbReference>
<dbReference type="GO" id="GO:0003723">
    <property type="term" value="F:RNA binding"/>
    <property type="evidence" value="ECO:0007669"/>
    <property type="project" value="InterPro"/>
</dbReference>
<dbReference type="InterPro" id="IPR050781">
    <property type="entry name" value="CWC22_splicing_factor"/>
</dbReference>
<comment type="caution">
    <text evidence="8">The sequence shown here is derived from an EMBL/GenBank/DDBJ whole genome shotgun (WGS) entry which is preliminary data.</text>
</comment>
<comment type="subcellular location">
    <subcellularLocation>
        <location evidence="1">Nucleus</location>
    </subcellularLocation>
</comment>
<evidence type="ECO:0000259" key="7">
    <source>
        <dbReference type="PROSITE" id="PS51366"/>
    </source>
</evidence>
<dbReference type="Pfam" id="PF02854">
    <property type="entry name" value="MIF4G"/>
    <property type="match status" value="1"/>
</dbReference>
<dbReference type="EMBL" id="JADGJQ010000031">
    <property type="protein sequence ID" value="KAJ3177764.1"/>
    <property type="molecule type" value="Genomic_DNA"/>
</dbReference>
<dbReference type="InterPro" id="IPR016024">
    <property type="entry name" value="ARM-type_fold"/>
</dbReference>
<dbReference type="PANTHER" id="PTHR18034:SF3">
    <property type="entry name" value="PRE-MRNA-SPLICING FACTOR CWC22 HOMOLOG"/>
    <property type="match status" value="1"/>
</dbReference>
<keyword evidence="5" id="KW-0539">Nucleus</keyword>
<feature type="region of interest" description="Disordered" evidence="6">
    <location>
        <begin position="614"/>
        <end position="784"/>
    </location>
</feature>
<organism evidence="8 9">
    <name type="scientific">Geranomyces variabilis</name>
    <dbReference type="NCBI Taxonomy" id="109894"/>
    <lineage>
        <taxon>Eukaryota</taxon>
        <taxon>Fungi</taxon>
        <taxon>Fungi incertae sedis</taxon>
        <taxon>Chytridiomycota</taxon>
        <taxon>Chytridiomycota incertae sedis</taxon>
        <taxon>Chytridiomycetes</taxon>
        <taxon>Spizellomycetales</taxon>
        <taxon>Powellomycetaceae</taxon>
        <taxon>Geranomyces</taxon>
    </lineage>
</organism>
<evidence type="ECO:0000256" key="6">
    <source>
        <dbReference type="SAM" id="MobiDB-lite"/>
    </source>
</evidence>
<dbReference type="GO" id="GO:0071013">
    <property type="term" value="C:catalytic step 2 spliceosome"/>
    <property type="evidence" value="ECO:0007669"/>
    <property type="project" value="TreeGrafter"/>
</dbReference>
<dbReference type="Proteomes" id="UP001212152">
    <property type="component" value="Unassembled WGS sequence"/>
</dbReference>
<evidence type="ECO:0000313" key="8">
    <source>
        <dbReference type="EMBL" id="KAJ3177764.1"/>
    </source>
</evidence>
<feature type="compositionally biased region" description="Low complexity" evidence="6">
    <location>
        <begin position="352"/>
        <end position="363"/>
    </location>
</feature>
<feature type="region of interest" description="Disordered" evidence="6">
    <location>
        <begin position="352"/>
        <end position="384"/>
    </location>
</feature>
<evidence type="ECO:0000256" key="5">
    <source>
        <dbReference type="ARBA" id="ARBA00023242"/>
    </source>
</evidence>
<comment type="similarity">
    <text evidence="2">Belongs to the CWC22 family.</text>
</comment>
<keyword evidence="4" id="KW-0508">mRNA splicing</keyword>
<evidence type="ECO:0000256" key="1">
    <source>
        <dbReference type="ARBA" id="ARBA00004123"/>
    </source>
</evidence>
<feature type="compositionally biased region" description="Acidic residues" evidence="6">
    <location>
        <begin position="364"/>
        <end position="377"/>
    </location>
</feature>
<evidence type="ECO:0000256" key="2">
    <source>
        <dbReference type="ARBA" id="ARBA00006856"/>
    </source>
</evidence>